<keyword evidence="5" id="KW-1185">Reference proteome</keyword>
<evidence type="ECO:0000313" key="5">
    <source>
        <dbReference type="Proteomes" id="UP001195941"/>
    </source>
</evidence>
<dbReference type="Gene3D" id="3.40.50.2300">
    <property type="match status" value="1"/>
</dbReference>
<name>A0ABS5HPB3_9RHOB</name>
<evidence type="ECO:0000313" key="4">
    <source>
        <dbReference type="EMBL" id="MBR9650796.1"/>
    </source>
</evidence>
<dbReference type="InterPro" id="IPR001789">
    <property type="entry name" value="Sig_transdc_resp-reg_receiver"/>
</dbReference>
<dbReference type="CDD" id="cd00156">
    <property type="entry name" value="REC"/>
    <property type="match status" value="1"/>
</dbReference>
<dbReference type="RefSeq" id="WP_212700310.1">
    <property type="nucleotide sequence ID" value="NZ_JADMKU010000004.1"/>
</dbReference>
<sequence>MARILVIDDEDDVCFTVSHMLERHDHDVVVARNGGEGIAKQRATPFDVVITDLVMPDKEGIETIREIVQEFPDLPIVAMSGGGRNATTSYLDVAGFMGAAATLPKPFLEADLLAAVETAIRAKAS</sequence>
<dbReference type="InterPro" id="IPR011006">
    <property type="entry name" value="CheY-like_superfamily"/>
</dbReference>
<feature type="modified residue" description="4-aspartylphosphate" evidence="2">
    <location>
        <position position="52"/>
    </location>
</feature>
<dbReference type="Proteomes" id="UP001195941">
    <property type="component" value="Unassembled WGS sequence"/>
</dbReference>
<dbReference type="PROSITE" id="PS50110">
    <property type="entry name" value="RESPONSE_REGULATORY"/>
    <property type="match status" value="1"/>
</dbReference>
<accession>A0ABS5HPB3</accession>
<evidence type="ECO:0000256" key="1">
    <source>
        <dbReference type="ARBA" id="ARBA00022553"/>
    </source>
</evidence>
<evidence type="ECO:0000256" key="2">
    <source>
        <dbReference type="PROSITE-ProRule" id="PRU00169"/>
    </source>
</evidence>
<reference evidence="4 5" key="1">
    <citation type="journal article" date="2021" name="Arch. Microbiol.">
        <title>Thalassobius aquimarinus sp. nov., isolated from the Sea of Japan seashore.</title>
        <authorList>
            <person name="Kurilenko V.V."/>
            <person name="Romanenko L.A."/>
            <person name="Chernysheva N.Y."/>
            <person name="Velansky P.V."/>
            <person name="Tekutyeva L.A."/>
            <person name="Isaeva M.P."/>
            <person name="Mikhailov V.V."/>
        </authorList>
    </citation>
    <scope>NUCLEOTIDE SEQUENCE [LARGE SCALE GENOMIC DNA]</scope>
    <source>
        <strain evidence="4 5">KMM 8518</strain>
    </source>
</reference>
<dbReference type="Pfam" id="PF00072">
    <property type="entry name" value="Response_reg"/>
    <property type="match status" value="1"/>
</dbReference>
<dbReference type="PANTHER" id="PTHR44591">
    <property type="entry name" value="STRESS RESPONSE REGULATOR PROTEIN 1"/>
    <property type="match status" value="1"/>
</dbReference>
<feature type="domain" description="Response regulatory" evidence="3">
    <location>
        <begin position="3"/>
        <end position="120"/>
    </location>
</feature>
<evidence type="ECO:0000259" key="3">
    <source>
        <dbReference type="PROSITE" id="PS50110"/>
    </source>
</evidence>
<protein>
    <submittedName>
        <fullName evidence="4">Response regulator</fullName>
    </submittedName>
</protein>
<proteinExistence type="predicted"/>
<organism evidence="4 5">
    <name type="scientific">Thalassovita aquimarina</name>
    <dbReference type="NCBI Taxonomy" id="2785917"/>
    <lineage>
        <taxon>Bacteria</taxon>
        <taxon>Pseudomonadati</taxon>
        <taxon>Pseudomonadota</taxon>
        <taxon>Alphaproteobacteria</taxon>
        <taxon>Rhodobacterales</taxon>
        <taxon>Roseobacteraceae</taxon>
        <taxon>Thalassovita</taxon>
    </lineage>
</organism>
<dbReference type="EMBL" id="JADMKU010000004">
    <property type="protein sequence ID" value="MBR9650796.1"/>
    <property type="molecule type" value="Genomic_DNA"/>
</dbReference>
<dbReference type="InterPro" id="IPR050595">
    <property type="entry name" value="Bact_response_regulator"/>
</dbReference>
<dbReference type="PANTHER" id="PTHR44591:SF23">
    <property type="entry name" value="CHEY SUBFAMILY"/>
    <property type="match status" value="1"/>
</dbReference>
<dbReference type="SUPFAM" id="SSF52172">
    <property type="entry name" value="CheY-like"/>
    <property type="match status" value="1"/>
</dbReference>
<dbReference type="SMART" id="SM00448">
    <property type="entry name" value="REC"/>
    <property type="match status" value="1"/>
</dbReference>
<comment type="caution">
    <text evidence="4">The sequence shown here is derived from an EMBL/GenBank/DDBJ whole genome shotgun (WGS) entry which is preliminary data.</text>
</comment>
<keyword evidence="1 2" id="KW-0597">Phosphoprotein</keyword>
<gene>
    <name evidence="4" type="ORF">IT775_06645</name>
</gene>